<dbReference type="Pfam" id="PF01408">
    <property type="entry name" value="GFO_IDH_MocA"/>
    <property type="match status" value="1"/>
</dbReference>
<gene>
    <name evidence="3" type="ORF">EPD60_02145</name>
</gene>
<evidence type="ECO:0000313" key="4">
    <source>
        <dbReference type="Proteomes" id="UP000295334"/>
    </source>
</evidence>
<dbReference type="SUPFAM" id="SSF51735">
    <property type="entry name" value="NAD(P)-binding Rossmann-fold domains"/>
    <property type="match status" value="1"/>
</dbReference>
<dbReference type="Gene3D" id="3.30.360.10">
    <property type="entry name" value="Dihydrodipicolinate Reductase, domain 2"/>
    <property type="match status" value="1"/>
</dbReference>
<dbReference type="InterPro" id="IPR000683">
    <property type="entry name" value="Gfo/Idh/MocA-like_OxRdtase_N"/>
</dbReference>
<reference evidence="3 4" key="1">
    <citation type="submission" date="2019-03" db="EMBL/GenBank/DDBJ databases">
        <authorList>
            <person name="Kim M.K.M."/>
        </authorList>
    </citation>
    <scope>NUCLEOTIDE SEQUENCE [LARGE SCALE GENOMIC DNA]</scope>
    <source>
        <strain evidence="3 4">17J68-12</strain>
    </source>
</reference>
<comment type="caution">
    <text evidence="3">The sequence shown here is derived from an EMBL/GenBank/DDBJ whole genome shotgun (WGS) entry which is preliminary data.</text>
</comment>
<name>A0A4R1BNV2_9BACT</name>
<evidence type="ECO:0000256" key="1">
    <source>
        <dbReference type="ARBA" id="ARBA00023002"/>
    </source>
</evidence>
<dbReference type="AlphaFoldDB" id="A0A4R1BNV2"/>
<dbReference type="PANTHER" id="PTHR43818:SF11">
    <property type="entry name" value="BCDNA.GH03377"/>
    <property type="match status" value="1"/>
</dbReference>
<dbReference type="EMBL" id="SJZI01000002">
    <property type="protein sequence ID" value="TCJ19239.1"/>
    <property type="molecule type" value="Genomic_DNA"/>
</dbReference>
<proteinExistence type="predicted"/>
<keyword evidence="4" id="KW-1185">Reference proteome</keyword>
<feature type="domain" description="Gfo/Idh/MocA-like oxidoreductase N-terminal" evidence="2">
    <location>
        <begin position="30"/>
        <end position="111"/>
    </location>
</feature>
<keyword evidence="1" id="KW-0560">Oxidoreductase</keyword>
<dbReference type="OrthoDB" id="9815825at2"/>
<dbReference type="GO" id="GO:0000166">
    <property type="term" value="F:nucleotide binding"/>
    <property type="evidence" value="ECO:0007669"/>
    <property type="project" value="InterPro"/>
</dbReference>
<dbReference type="Proteomes" id="UP000295334">
    <property type="component" value="Unassembled WGS sequence"/>
</dbReference>
<organism evidence="3 4">
    <name type="scientific">Flaviaesturariibacter flavus</name>
    <dbReference type="NCBI Taxonomy" id="2502780"/>
    <lineage>
        <taxon>Bacteria</taxon>
        <taxon>Pseudomonadati</taxon>
        <taxon>Bacteroidota</taxon>
        <taxon>Chitinophagia</taxon>
        <taxon>Chitinophagales</taxon>
        <taxon>Chitinophagaceae</taxon>
        <taxon>Flaviaestuariibacter</taxon>
    </lineage>
</organism>
<dbReference type="PANTHER" id="PTHR43818">
    <property type="entry name" value="BCDNA.GH03377"/>
    <property type="match status" value="1"/>
</dbReference>
<accession>A0A4R1BNV2</accession>
<dbReference type="InterPro" id="IPR050463">
    <property type="entry name" value="Gfo/Idh/MocA_oxidrdct_glycsds"/>
</dbReference>
<dbReference type="RefSeq" id="WP_131446371.1">
    <property type="nucleotide sequence ID" value="NZ_SJZI01000002.1"/>
</dbReference>
<evidence type="ECO:0000313" key="3">
    <source>
        <dbReference type="EMBL" id="TCJ19239.1"/>
    </source>
</evidence>
<dbReference type="InterPro" id="IPR036291">
    <property type="entry name" value="NAD(P)-bd_dom_sf"/>
</dbReference>
<evidence type="ECO:0000259" key="2">
    <source>
        <dbReference type="Pfam" id="PF01408"/>
    </source>
</evidence>
<sequence length="300" mass="32082">MYEIALIHDAAFPAALTAALPPDARVVAACPLSGASAPAGAATFNNIDELLAGSNAALVWVHTRTGYHAEYAIKALQAGRDVLCNAPLCITAAAAWQILETARYTRRNIWVAESPCIFWSQLREEIGPINRLHAWARSTGKESGNTFPDGGLLHTRFYGLAKALAGLTGPLSAAHEQLEPNADEERGGHAELHFGEDAVGYLDWSLTDAGSGHEPGCSVQVEGRNGKVTVSGGFAEDGTLLLKEVQAEGIKLTDPGQSADQHQNWISVLSGKKVAGWDAFEALRTVEFIDRIYGRVRKLS</sequence>
<protein>
    <recommendedName>
        <fullName evidence="2">Gfo/Idh/MocA-like oxidoreductase N-terminal domain-containing protein</fullName>
    </recommendedName>
</protein>
<dbReference type="GO" id="GO:0016491">
    <property type="term" value="F:oxidoreductase activity"/>
    <property type="evidence" value="ECO:0007669"/>
    <property type="project" value="UniProtKB-KW"/>
</dbReference>
<dbReference type="Gene3D" id="3.40.50.720">
    <property type="entry name" value="NAD(P)-binding Rossmann-like Domain"/>
    <property type="match status" value="1"/>
</dbReference>